<accession>A0A1J5U2W9</accession>
<dbReference type="GO" id="GO:0006355">
    <property type="term" value="P:regulation of DNA-templated transcription"/>
    <property type="evidence" value="ECO:0007669"/>
    <property type="project" value="InterPro"/>
</dbReference>
<dbReference type="AlphaFoldDB" id="A0A1J5U2W9"/>
<dbReference type="Gene3D" id="6.10.10.120">
    <property type="entry name" value="Antitoxin ParD1-like"/>
    <property type="match status" value="1"/>
</dbReference>
<comment type="caution">
    <text evidence="1">The sequence shown here is derived from an EMBL/GenBank/DDBJ whole genome shotgun (WGS) entry which is preliminary data.</text>
</comment>
<sequence>MSQSYSLPKLLVSQIEGLVESGHFSSRSDVVKEALRFLLEKKPNLKQASSVALYKMGTVTLTKGAEITGVSTDKFLALLRDQGILTERDMEWETIE</sequence>
<dbReference type="Pfam" id="PF03683">
    <property type="entry name" value="UPF0175"/>
    <property type="match status" value="1"/>
</dbReference>
<gene>
    <name evidence="1" type="ORF">BEU04_00890</name>
</gene>
<evidence type="ECO:0008006" key="3">
    <source>
        <dbReference type="Google" id="ProtNLM"/>
    </source>
</evidence>
<dbReference type="CDD" id="cd22231">
    <property type="entry name" value="RHH_NikR_HicB-like"/>
    <property type="match status" value="1"/>
</dbReference>
<dbReference type="InterPro" id="IPR038296">
    <property type="entry name" value="ParD_sf"/>
</dbReference>
<evidence type="ECO:0000313" key="1">
    <source>
        <dbReference type="EMBL" id="OIR20388.1"/>
    </source>
</evidence>
<organism evidence="1 2">
    <name type="scientific">Marine Group III euryarchaeote CG-Bathy1</name>
    <dbReference type="NCBI Taxonomy" id="1889001"/>
    <lineage>
        <taxon>Archaea</taxon>
        <taxon>Methanobacteriati</taxon>
        <taxon>Thermoplasmatota</taxon>
        <taxon>Thermoplasmata</taxon>
        <taxon>Candidatus Thermoprofundales</taxon>
    </lineage>
</organism>
<evidence type="ECO:0000313" key="2">
    <source>
        <dbReference type="Proteomes" id="UP000183815"/>
    </source>
</evidence>
<reference evidence="1 2" key="1">
    <citation type="submission" date="2016-08" db="EMBL/GenBank/DDBJ databases">
        <title>New Insights into Marine Group III Euryarchaeota, from dark to light.</title>
        <authorList>
            <person name="Haro-Moreno J.M."/>
            <person name="Rodriguez-Valera F."/>
            <person name="Lopez-Garcia P."/>
            <person name="Moreira D."/>
            <person name="Martin-Cuadrado A.B."/>
        </authorList>
    </citation>
    <scope>NUCLEOTIDE SEQUENCE [LARGE SCALE GENOMIC DNA]</scope>
    <source>
        <strain evidence="1">CG-Bathy1</strain>
    </source>
</reference>
<dbReference type="InterPro" id="IPR010985">
    <property type="entry name" value="Ribbon_hlx_hlx"/>
</dbReference>
<proteinExistence type="predicted"/>
<dbReference type="InterPro" id="IPR005368">
    <property type="entry name" value="UPF0175"/>
</dbReference>
<dbReference type="Proteomes" id="UP000183815">
    <property type="component" value="Unassembled WGS sequence"/>
</dbReference>
<dbReference type="SUPFAM" id="SSF47598">
    <property type="entry name" value="Ribbon-helix-helix"/>
    <property type="match status" value="1"/>
</dbReference>
<dbReference type="EMBL" id="MIYU01000001">
    <property type="protein sequence ID" value="OIR20388.1"/>
    <property type="molecule type" value="Genomic_DNA"/>
</dbReference>
<protein>
    <recommendedName>
        <fullName evidence="3">Ribbon-helix-helix protein CopG domain-containing protein</fullName>
    </recommendedName>
</protein>
<name>A0A1J5U2W9_9ARCH</name>